<comment type="caution">
    <text evidence="1">The sequence shown here is derived from an EMBL/GenBank/DDBJ whole genome shotgun (WGS) entry which is preliminary data.</text>
</comment>
<reference evidence="1 2" key="1">
    <citation type="submission" date="2019-05" db="EMBL/GenBank/DDBJ databases">
        <title>Emergence of the Ug99 lineage of the wheat stem rust pathogen through somatic hybridization.</title>
        <authorList>
            <person name="Li F."/>
            <person name="Upadhyaya N.M."/>
            <person name="Sperschneider J."/>
            <person name="Matny O."/>
            <person name="Nguyen-Phuc H."/>
            <person name="Mago R."/>
            <person name="Raley C."/>
            <person name="Miller M.E."/>
            <person name="Silverstein K.A.T."/>
            <person name="Henningsen E."/>
            <person name="Hirsch C.D."/>
            <person name="Visser B."/>
            <person name="Pretorius Z.A."/>
            <person name="Steffenson B.J."/>
            <person name="Schwessinger B."/>
            <person name="Dodds P.N."/>
            <person name="Figueroa M."/>
        </authorList>
    </citation>
    <scope>NUCLEOTIDE SEQUENCE [LARGE SCALE GENOMIC DNA]</scope>
    <source>
        <strain evidence="1 2">Ug99</strain>
    </source>
</reference>
<dbReference type="Proteomes" id="UP000325313">
    <property type="component" value="Unassembled WGS sequence"/>
</dbReference>
<evidence type="ECO:0000313" key="1">
    <source>
        <dbReference type="EMBL" id="KAA1135732.1"/>
    </source>
</evidence>
<proteinExistence type="predicted"/>
<organism evidence="1 2">
    <name type="scientific">Puccinia graminis f. sp. tritici</name>
    <dbReference type="NCBI Taxonomy" id="56615"/>
    <lineage>
        <taxon>Eukaryota</taxon>
        <taxon>Fungi</taxon>
        <taxon>Dikarya</taxon>
        <taxon>Basidiomycota</taxon>
        <taxon>Pucciniomycotina</taxon>
        <taxon>Pucciniomycetes</taxon>
        <taxon>Pucciniales</taxon>
        <taxon>Pucciniaceae</taxon>
        <taxon>Puccinia</taxon>
    </lineage>
</organism>
<sequence>MEQRTIMKKPFEKTSASLEIVRVADPIHVQVQPLTSERRWIPKLSEAKLLLIASTGFFIGSFRFF</sequence>
<protein>
    <submittedName>
        <fullName evidence="1">Uncharacterized protein</fullName>
    </submittedName>
</protein>
<dbReference type="EMBL" id="VDEP01000037">
    <property type="protein sequence ID" value="KAA1135732.1"/>
    <property type="molecule type" value="Genomic_DNA"/>
</dbReference>
<dbReference type="AlphaFoldDB" id="A0A5B0SD07"/>
<evidence type="ECO:0000313" key="2">
    <source>
        <dbReference type="Proteomes" id="UP000325313"/>
    </source>
</evidence>
<gene>
    <name evidence="1" type="ORF">PGTUg99_015561</name>
</gene>
<name>A0A5B0SD07_PUCGR</name>
<accession>A0A5B0SD07</accession>